<gene>
    <name evidence="2" type="ORF">GM668_00620</name>
</gene>
<dbReference type="SUPFAM" id="SSF53474">
    <property type="entry name" value="alpha/beta-Hydrolases"/>
    <property type="match status" value="1"/>
</dbReference>
<keyword evidence="2" id="KW-0378">Hydrolase</keyword>
<organism evidence="2 3">
    <name type="scientific">Pseudoduganella ginsengisoli</name>
    <dbReference type="NCBI Taxonomy" id="1462440"/>
    <lineage>
        <taxon>Bacteria</taxon>
        <taxon>Pseudomonadati</taxon>
        <taxon>Pseudomonadota</taxon>
        <taxon>Betaproteobacteria</taxon>
        <taxon>Burkholderiales</taxon>
        <taxon>Oxalobacteraceae</taxon>
        <taxon>Telluria group</taxon>
        <taxon>Pseudoduganella</taxon>
    </lineage>
</organism>
<dbReference type="Pfam" id="PF12697">
    <property type="entry name" value="Abhydrolase_6"/>
    <property type="match status" value="1"/>
</dbReference>
<evidence type="ECO:0000313" key="2">
    <source>
        <dbReference type="EMBL" id="MTW00581.1"/>
    </source>
</evidence>
<dbReference type="PRINTS" id="PR00111">
    <property type="entry name" value="ABHYDROLASE"/>
</dbReference>
<accession>A0A6L6PTM5</accession>
<dbReference type="EMBL" id="WNLA01000001">
    <property type="protein sequence ID" value="MTW00581.1"/>
    <property type="molecule type" value="Genomic_DNA"/>
</dbReference>
<dbReference type="InterPro" id="IPR000073">
    <property type="entry name" value="AB_hydrolase_1"/>
</dbReference>
<keyword evidence="3" id="KW-1185">Reference proteome</keyword>
<evidence type="ECO:0000259" key="1">
    <source>
        <dbReference type="Pfam" id="PF12697"/>
    </source>
</evidence>
<proteinExistence type="predicted"/>
<dbReference type="OrthoDB" id="5290302at2"/>
<comment type="caution">
    <text evidence="2">The sequence shown here is derived from an EMBL/GenBank/DDBJ whole genome shotgun (WGS) entry which is preliminary data.</text>
</comment>
<dbReference type="InterPro" id="IPR029058">
    <property type="entry name" value="AB_hydrolase_fold"/>
</dbReference>
<reference evidence="2 3" key="1">
    <citation type="submission" date="2019-11" db="EMBL/GenBank/DDBJ databases">
        <title>Type strains purchased from KCTC, JCM and DSMZ.</title>
        <authorList>
            <person name="Lu H."/>
        </authorList>
    </citation>
    <scope>NUCLEOTIDE SEQUENCE [LARGE SCALE GENOMIC DNA]</scope>
    <source>
        <strain evidence="2 3">KCTC 42409</strain>
    </source>
</reference>
<dbReference type="Gene3D" id="3.40.50.1820">
    <property type="entry name" value="alpha/beta hydrolase"/>
    <property type="match status" value="1"/>
</dbReference>
<protein>
    <submittedName>
        <fullName evidence="2">Alpha/beta fold hydrolase</fullName>
    </submittedName>
</protein>
<evidence type="ECO:0000313" key="3">
    <source>
        <dbReference type="Proteomes" id="UP000484015"/>
    </source>
</evidence>
<feature type="domain" description="AB hydrolase-1" evidence="1">
    <location>
        <begin position="7"/>
        <end position="242"/>
    </location>
</feature>
<dbReference type="PANTHER" id="PTHR43194:SF5">
    <property type="entry name" value="PIMELOYL-[ACYL-CARRIER PROTEIN] METHYL ESTER ESTERASE"/>
    <property type="match status" value="1"/>
</dbReference>
<dbReference type="RefSeq" id="WP_155437004.1">
    <property type="nucleotide sequence ID" value="NZ_WNLA01000001.1"/>
</dbReference>
<dbReference type="GO" id="GO:0016787">
    <property type="term" value="F:hydrolase activity"/>
    <property type="evidence" value="ECO:0007669"/>
    <property type="project" value="UniProtKB-KW"/>
</dbReference>
<dbReference type="AlphaFoldDB" id="A0A6L6PTM5"/>
<sequence length="249" mass="27464">MNSPVWVLLRGLVRERRHWGTFPAQLQAALPGSVIITPDMPGNGSRCHETSPATVDGMVDALRADLQARRISGPVNVLALSLGAMVATQWRASYPDDVARCVLINTSMRPFSPFYQRLHWRNYPAIVRELVTGSPASREALVLRLTSARHGTDDALWRQWAAWQQECPVTRANAMRQLLAAARFRAPAHGGGCPVLILNGASDRLVDPRCSHGLAHAWQVQLRTHPDAGHDLPLDDGAWVARQVATWSK</sequence>
<name>A0A6L6PTM5_9BURK</name>
<dbReference type="Proteomes" id="UP000484015">
    <property type="component" value="Unassembled WGS sequence"/>
</dbReference>
<dbReference type="InterPro" id="IPR050228">
    <property type="entry name" value="Carboxylesterase_BioH"/>
</dbReference>
<dbReference type="PANTHER" id="PTHR43194">
    <property type="entry name" value="HYDROLASE ALPHA/BETA FOLD FAMILY"/>
    <property type="match status" value="1"/>
</dbReference>